<feature type="compositionally biased region" description="Basic and acidic residues" evidence="1">
    <location>
        <begin position="230"/>
        <end position="268"/>
    </location>
</feature>
<evidence type="ECO:0000256" key="1">
    <source>
        <dbReference type="SAM" id="MobiDB-lite"/>
    </source>
</evidence>
<dbReference type="KEGG" id="vg:18506210"/>
<reference evidence="3 4" key="1">
    <citation type="journal article" date="2014" name="Genome Announc.">
        <title>Complete genome sequences of nine mycobacteriophages.</title>
        <authorList>
            <person name="Franceschelli J.J."/>
            <person name="Suarez C.A."/>
            <person name="Teran L."/>
            <person name="Raya R.R."/>
            <person name="Morbidoni H.R."/>
        </authorList>
    </citation>
    <scope>NUCLEOTIDE SEQUENCE [LARGE SCALE GENOMIC DNA]</scope>
</reference>
<accession>W8E9K0</accession>
<feature type="domain" description="PE-PPE" evidence="2">
    <location>
        <begin position="73"/>
        <end position="262"/>
    </location>
</feature>
<evidence type="ECO:0000313" key="3">
    <source>
        <dbReference type="EMBL" id="AHJ86609.1"/>
    </source>
</evidence>
<feature type="region of interest" description="Disordered" evidence="1">
    <location>
        <begin position="230"/>
        <end position="303"/>
    </location>
</feature>
<gene>
    <name evidence="3" type="ORF">Jolie2_59</name>
</gene>
<dbReference type="EMBL" id="KJ410133">
    <property type="protein sequence ID" value="AHJ86609.1"/>
    <property type="molecule type" value="Genomic_DNA"/>
</dbReference>
<dbReference type="InterPro" id="IPR029058">
    <property type="entry name" value="AB_hydrolase_fold"/>
</dbReference>
<dbReference type="RefSeq" id="YP_009009716.1">
    <property type="nucleotide sequence ID" value="NC_023604.1"/>
</dbReference>
<name>W8E9K0_9CAUD</name>
<dbReference type="GeneID" id="18506210"/>
<evidence type="ECO:0000259" key="2">
    <source>
        <dbReference type="Pfam" id="PF08237"/>
    </source>
</evidence>
<sequence length="303" mass="31628">MYRIAITTTALAAALAVLPIAPATAASDAVYLGGTGTGTGLPALLGTGGDGSAFARAFVPDLDQRTDVIYNGSPVANPHDAVPAALAAIQATDDPAVVIGLSKGSQVARAAEQQDTRTDTRYVLVGDPDDDHGISRTFGLSAPKQEFTHDVEIVVAEYDGVGDMPDRPNLLATANALAGWAFVHPNYGTGGDADPLTRLDEAKVTTSKNPNGTTTTRKLIPTRELPLLKPLRDTERTLTRGRDDFTDAIEKPLRDRIDAGYSRNDKPKTTTTTPKSTTTSSTRTTDTGSDTGSGSDAGTSTDD</sequence>
<feature type="compositionally biased region" description="Low complexity" evidence="1">
    <location>
        <begin position="269"/>
        <end position="303"/>
    </location>
</feature>
<keyword evidence="4" id="KW-1185">Reference proteome</keyword>
<dbReference type="SUPFAM" id="SSF53474">
    <property type="entry name" value="alpha/beta-Hydrolases"/>
    <property type="match status" value="1"/>
</dbReference>
<protein>
    <submittedName>
        <fullName evidence="3">PE-PPE like protein</fullName>
    </submittedName>
</protein>
<organism evidence="3 4">
    <name type="scientific">Mycobacterium phage Jolie2</name>
    <dbReference type="NCBI Taxonomy" id="1458831"/>
    <lineage>
        <taxon>Viruses</taxon>
        <taxon>Duplodnaviria</taxon>
        <taxon>Heunggongvirae</taxon>
        <taxon>Uroviricota</taxon>
        <taxon>Caudoviricetes</taxon>
        <taxon>Gclasvirinae</taxon>
        <taxon>Jolieduovirus</taxon>
        <taxon>Jolieduovirus jolie2</taxon>
    </lineage>
</organism>
<proteinExistence type="predicted"/>
<dbReference type="OrthoDB" id="40418at10239"/>
<dbReference type="Proteomes" id="UP000203363">
    <property type="component" value="Segment"/>
</dbReference>
<dbReference type="InterPro" id="IPR013228">
    <property type="entry name" value="PE-PPE_C"/>
</dbReference>
<evidence type="ECO:0000313" key="4">
    <source>
        <dbReference type="Proteomes" id="UP000203363"/>
    </source>
</evidence>
<dbReference type="Pfam" id="PF08237">
    <property type="entry name" value="PE-PPE"/>
    <property type="match status" value="1"/>
</dbReference>